<dbReference type="Pfam" id="PF09424">
    <property type="entry name" value="YqeY"/>
    <property type="match status" value="1"/>
</dbReference>
<evidence type="ECO:0000313" key="1">
    <source>
        <dbReference type="EMBL" id="OGC70425.1"/>
    </source>
</evidence>
<dbReference type="AlphaFoldDB" id="A0A1F4WLV5"/>
<gene>
    <name evidence="1" type="ORF">A2415_01335</name>
</gene>
<dbReference type="PANTHER" id="PTHR28055:SF1">
    <property type="entry name" value="ALTERED INHERITANCE OF MITOCHONDRIA PROTEIN 41, MITOCHONDRIAL"/>
    <property type="match status" value="1"/>
</dbReference>
<dbReference type="PANTHER" id="PTHR28055">
    <property type="entry name" value="ALTERED INHERITANCE OF MITOCHONDRIA PROTEIN 41, MITOCHONDRIAL"/>
    <property type="match status" value="1"/>
</dbReference>
<dbReference type="GO" id="GO:0016884">
    <property type="term" value="F:carbon-nitrogen ligase activity, with glutamine as amido-N-donor"/>
    <property type="evidence" value="ECO:0007669"/>
    <property type="project" value="InterPro"/>
</dbReference>
<reference evidence="1 2" key="1">
    <citation type="journal article" date="2016" name="Nat. Commun.">
        <title>Thousands of microbial genomes shed light on interconnected biogeochemical processes in an aquifer system.</title>
        <authorList>
            <person name="Anantharaman K."/>
            <person name="Brown C.T."/>
            <person name="Hug L.A."/>
            <person name="Sharon I."/>
            <person name="Castelle C.J."/>
            <person name="Probst A.J."/>
            <person name="Thomas B.C."/>
            <person name="Singh A."/>
            <person name="Wilkins M.J."/>
            <person name="Karaoz U."/>
            <person name="Brodie E.L."/>
            <person name="Williams K.H."/>
            <person name="Hubbard S.S."/>
            <person name="Banfield J.F."/>
        </authorList>
    </citation>
    <scope>NUCLEOTIDE SEQUENCE [LARGE SCALE GENOMIC DNA]</scope>
</reference>
<comment type="caution">
    <text evidence="1">The sequence shown here is derived from an EMBL/GenBank/DDBJ whole genome shotgun (WGS) entry which is preliminary data.</text>
</comment>
<name>A0A1F4WLV5_UNCKA</name>
<dbReference type="InterPro" id="IPR042184">
    <property type="entry name" value="YqeY/Aim41_N"/>
</dbReference>
<dbReference type="Gene3D" id="1.10.1510.10">
    <property type="entry name" value="Uncharacterised protein YqeY/AIM41 PF09424, N-terminal domain"/>
    <property type="match status" value="1"/>
</dbReference>
<sequence length="100" mass="11762">MILDNLRSLIVEYTKAKDMEKLGVLRYYLSAVKNKEIELRPQGVELNDEHAFKVLKKQLKQLNESLEMYEKGGRTESIQKTKREIEILNEFAAMFPFPLE</sequence>
<dbReference type="EMBL" id="MEWA01000006">
    <property type="protein sequence ID" value="OGC70425.1"/>
    <property type="molecule type" value="Genomic_DNA"/>
</dbReference>
<dbReference type="InterPro" id="IPR019004">
    <property type="entry name" value="YqeY/Aim41"/>
</dbReference>
<evidence type="ECO:0000313" key="2">
    <source>
        <dbReference type="Proteomes" id="UP000179113"/>
    </source>
</evidence>
<dbReference type="SUPFAM" id="SSF89095">
    <property type="entry name" value="GatB/YqeY motif"/>
    <property type="match status" value="1"/>
</dbReference>
<accession>A0A1F4WLV5</accession>
<dbReference type="Proteomes" id="UP000179113">
    <property type="component" value="Unassembled WGS sequence"/>
</dbReference>
<dbReference type="InterPro" id="IPR003789">
    <property type="entry name" value="Asn/Gln_tRNA_amidoTrase-B-like"/>
</dbReference>
<organism evidence="1 2">
    <name type="scientific">candidate division WWE3 bacterium RIFOXYC1_FULL_39_7</name>
    <dbReference type="NCBI Taxonomy" id="1802643"/>
    <lineage>
        <taxon>Bacteria</taxon>
        <taxon>Katanobacteria</taxon>
    </lineage>
</organism>
<protein>
    <submittedName>
        <fullName evidence="1">Uncharacterized protein</fullName>
    </submittedName>
</protein>
<proteinExistence type="predicted"/>